<protein>
    <submittedName>
        <fullName evidence="1">Uncharacterized protein</fullName>
    </submittedName>
</protein>
<dbReference type="EnsemblPlants" id="OGLUM10G06310.1">
    <property type="protein sequence ID" value="OGLUM10G06310.1"/>
    <property type="gene ID" value="OGLUM10G06310"/>
</dbReference>
<organism evidence="1">
    <name type="scientific">Oryza glumipatula</name>
    <dbReference type="NCBI Taxonomy" id="40148"/>
    <lineage>
        <taxon>Eukaryota</taxon>
        <taxon>Viridiplantae</taxon>
        <taxon>Streptophyta</taxon>
        <taxon>Embryophyta</taxon>
        <taxon>Tracheophyta</taxon>
        <taxon>Spermatophyta</taxon>
        <taxon>Magnoliopsida</taxon>
        <taxon>Liliopsida</taxon>
        <taxon>Poales</taxon>
        <taxon>Poaceae</taxon>
        <taxon>BOP clade</taxon>
        <taxon>Oryzoideae</taxon>
        <taxon>Oryzeae</taxon>
        <taxon>Oryzinae</taxon>
        <taxon>Oryza</taxon>
    </lineage>
</organism>
<name>A0A0E0B972_9ORYZ</name>
<evidence type="ECO:0000313" key="1">
    <source>
        <dbReference type="EnsemblPlants" id="OGLUM10G06310.1"/>
    </source>
</evidence>
<dbReference type="AlphaFoldDB" id="A0A0E0B972"/>
<accession>A0A0E0B972</accession>
<dbReference type="Proteomes" id="UP000026961">
    <property type="component" value="Chromosome 10"/>
</dbReference>
<proteinExistence type="predicted"/>
<reference evidence="1" key="1">
    <citation type="submission" date="2015-04" db="UniProtKB">
        <authorList>
            <consortium name="EnsemblPlants"/>
        </authorList>
    </citation>
    <scope>IDENTIFICATION</scope>
</reference>
<dbReference type="HOGENOM" id="CLU_1621571_0_0_1"/>
<keyword evidence="2" id="KW-1185">Reference proteome</keyword>
<sequence length="164" mass="18396">MAASPPRCLLIAAAPSSPRFLVGRCSLASHMSGRGEKGKGGIEPEEIESREGYFNTKIYTNTQTQLVHNEIRMTLICIVAQGNAETNAEKQVRYVQELTRFIYWQLAREIWRVTPELASPFKTSNCTFSESPSLQALQILAEPVNLTRRDTDRPNLISIVQLDT</sequence>
<reference evidence="1" key="2">
    <citation type="submission" date="2018-05" db="EMBL/GenBank/DDBJ databases">
        <title>OgluRS3 (Oryza glumaepatula Reference Sequence Version 3).</title>
        <authorList>
            <person name="Zhang J."/>
            <person name="Kudrna D."/>
            <person name="Lee S."/>
            <person name="Talag J."/>
            <person name="Welchert J."/>
            <person name="Wing R.A."/>
        </authorList>
    </citation>
    <scope>NUCLEOTIDE SEQUENCE [LARGE SCALE GENOMIC DNA]</scope>
</reference>
<dbReference type="Gramene" id="OGLUM10G06310.1">
    <property type="protein sequence ID" value="OGLUM10G06310.1"/>
    <property type="gene ID" value="OGLUM10G06310"/>
</dbReference>
<evidence type="ECO:0000313" key="2">
    <source>
        <dbReference type="Proteomes" id="UP000026961"/>
    </source>
</evidence>